<organism evidence="1 2">
    <name type="scientific">Ditylenchus destructor</name>
    <dbReference type="NCBI Taxonomy" id="166010"/>
    <lineage>
        <taxon>Eukaryota</taxon>
        <taxon>Metazoa</taxon>
        <taxon>Ecdysozoa</taxon>
        <taxon>Nematoda</taxon>
        <taxon>Chromadorea</taxon>
        <taxon>Rhabditida</taxon>
        <taxon>Tylenchina</taxon>
        <taxon>Tylenchomorpha</taxon>
        <taxon>Sphaerularioidea</taxon>
        <taxon>Anguinidae</taxon>
        <taxon>Anguininae</taxon>
        <taxon>Ditylenchus</taxon>
    </lineage>
</organism>
<protein>
    <submittedName>
        <fullName evidence="1">Uncharacterized protein</fullName>
    </submittedName>
</protein>
<dbReference type="AntiFam" id="ANF00088">
    <property type="entry name" value="Shadow ORF (opposite Fdh)"/>
</dbReference>
<proteinExistence type="predicted"/>
<sequence length="152" mass="16173">MPQYRGEDPLAVEPVERIGVGVADPRRLDLDHHLAGLGPFEVDLDDLQWLLGFERDGGAGLHGVRPPCCPALFGKGRAGAPALDVLDDVHVGLVVMPGQDRRGAAMRRQGSAISRVSFSEGRSAWPMILPTSICTARSPAGQMSGRPSANSR</sequence>
<dbReference type="EMBL" id="JAKKPZ010000954">
    <property type="protein sequence ID" value="KAI1691338.1"/>
    <property type="molecule type" value="Genomic_DNA"/>
</dbReference>
<accession>A0AAD4QV82</accession>
<evidence type="ECO:0000313" key="1">
    <source>
        <dbReference type="EMBL" id="KAI1691338.1"/>
    </source>
</evidence>
<keyword evidence="2" id="KW-1185">Reference proteome</keyword>
<dbReference type="AlphaFoldDB" id="A0AAD4QV82"/>
<dbReference type="Proteomes" id="UP001201812">
    <property type="component" value="Unassembled WGS sequence"/>
</dbReference>
<name>A0AAD4QV82_9BILA</name>
<reference evidence="1" key="1">
    <citation type="submission" date="2022-01" db="EMBL/GenBank/DDBJ databases">
        <title>Genome Sequence Resource for Two Populations of Ditylenchus destructor, the Migratory Endoparasitic Phytonematode.</title>
        <authorList>
            <person name="Zhang H."/>
            <person name="Lin R."/>
            <person name="Xie B."/>
        </authorList>
    </citation>
    <scope>NUCLEOTIDE SEQUENCE</scope>
    <source>
        <strain evidence="1">BazhouSP</strain>
    </source>
</reference>
<comment type="caution">
    <text evidence="1">The sequence shown here is derived from an EMBL/GenBank/DDBJ whole genome shotgun (WGS) entry which is preliminary data.</text>
</comment>
<evidence type="ECO:0000313" key="2">
    <source>
        <dbReference type="Proteomes" id="UP001201812"/>
    </source>
</evidence>
<gene>
    <name evidence="1" type="ORF">DdX_21946</name>
</gene>